<reference evidence="1 2" key="1">
    <citation type="submission" date="2016-03" db="EMBL/GenBank/DDBJ databases">
        <title>Complete genome sequence of Shewanella psychrophila WP2, a deep sea bacterium isolated from west Pacific sediment.</title>
        <authorList>
            <person name="Xu G."/>
            <person name="Jian H."/>
        </authorList>
    </citation>
    <scope>NUCLEOTIDE SEQUENCE [LARGE SCALE GENOMIC DNA]</scope>
    <source>
        <strain evidence="1 2">WP2</strain>
    </source>
</reference>
<dbReference type="STRING" id="225848.Sps_00687"/>
<gene>
    <name evidence="1" type="ORF">Sps_00687</name>
</gene>
<proteinExistence type="predicted"/>
<dbReference type="RefSeq" id="WP_077751234.1">
    <property type="nucleotide sequence ID" value="NZ_CP014782.1"/>
</dbReference>
<dbReference type="KEGG" id="spsw:Sps_00687"/>
<sequence length="162" mass="18759">MKLFIRQSFTQADSGQESLVQSVIDEIRREYACADFLTGTHALNKNSFIEYFEHQMKQEFTAKSFRQYRLGLIEQCDALIFIRTSMSESGAYELAYNLHSQKPKPVFYAHWVNAPIKTTLLRELDDEYPLVYNAFNSSDDILAGLSVFFKRYDLLEVESALA</sequence>
<protein>
    <recommendedName>
        <fullName evidence="3">Nucleoside 2-deoxyribosyltransferase</fullName>
    </recommendedName>
</protein>
<evidence type="ECO:0008006" key="3">
    <source>
        <dbReference type="Google" id="ProtNLM"/>
    </source>
</evidence>
<dbReference type="OrthoDB" id="6398536at2"/>
<evidence type="ECO:0000313" key="2">
    <source>
        <dbReference type="Proteomes" id="UP000189545"/>
    </source>
</evidence>
<accession>A0A1S6HK22</accession>
<organism evidence="1 2">
    <name type="scientific">Shewanella psychrophila</name>
    <dbReference type="NCBI Taxonomy" id="225848"/>
    <lineage>
        <taxon>Bacteria</taxon>
        <taxon>Pseudomonadati</taxon>
        <taxon>Pseudomonadota</taxon>
        <taxon>Gammaproteobacteria</taxon>
        <taxon>Alteromonadales</taxon>
        <taxon>Shewanellaceae</taxon>
        <taxon>Shewanella</taxon>
    </lineage>
</organism>
<dbReference type="AlphaFoldDB" id="A0A1S6HK22"/>
<evidence type="ECO:0000313" key="1">
    <source>
        <dbReference type="EMBL" id="AQS35881.1"/>
    </source>
</evidence>
<dbReference type="EMBL" id="CP014782">
    <property type="protein sequence ID" value="AQS35881.1"/>
    <property type="molecule type" value="Genomic_DNA"/>
</dbReference>
<keyword evidence="2" id="KW-1185">Reference proteome</keyword>
<name>A0A1S6HK22_9GAMM</name>
<dbReference type="Proteomes" id="UP000189545">
    <property type="component" value="Chromosome"/>
</dbReference>